<name>W6RP61_9HYPH</name>
<feature type="transmembrane region" description="Helical" evidence="1">
    <location>
        <begin position="43"/>
        <end position="65"/>
    </location>
</feature>
<dbReference type="KEGG" id="rhl:LPU83_pLPU83c_0081"/>
<keyword evidence="3" id="KW-1185">Reference proteome</keyword>
<geneLocation type="plasmid" evidence="2 3">
    <name>pLPU83c</name>
</geneLocation>
<dbReference type="HOGENOM" id="CLU_180800_0_0_5"/>
<dbReference type="AlphaFoldDB" id="W6RP61"/>
<reference evidence="2" key="1">
    <citation type="submission" date="2013-11" db="EMBL/GenBank/DDBJ databases">
        <title>Draft genome sequence of the broad-host-range Rhizobium sp. LPU83 strain, a member of the low-genetic diversity Oregon-like Rhizobium sp. group.</title>
        <authorList>
            <person name="Wibberg D."/>
            <person name="Puehler A."/>
            <person name="Schlueter A."/>
        </authorList>
    </citation>
    <scope>NUCLEOTIDE SEQUENCE [LARGE SCALE GENOMIC DNA]</scope>
    <source>
        <strain evidence="2">LPU83</strain>
        <plasmid evidence="2">pLPU83c</plasmid>
    </source>
</reference>
<evidence type="ECO:0000256" key="1">
    <source>
        <dbReference type="SAM" id="Phobius"/>
    </source>
</evidence>
<sequence length="107" mass="11228">MGAASMTISWLRFNGLAVPPLAWVVGTQLGQITPYIDCSRHVALTPAVCGTLLLVSIAGTAASRLSPKLVGRAERFIIDAGFLIASAFVFALILQGAASMLLDPCQR</sequence>
<evidence type="ECO:0000313" key="2">
    <source>
        <dbReference type="EMBL" id="CDM60643.1"/>
    </source>
</evidence>
<protein>
    <submittedName>
        <fullName evidence="2">Uncharacterized protein</fullName>
    </submittedName>
</protein>
<keyword evidence="1" id="KW-0472">Membrane</keyword>
<keyword evidence="1" id="KW-1133">Transmembrane helix</keyword>
<feature type="transmembrane region" description="Helical" evidence="1">
    <location>
        <begin position="77"/>
        <end position="102"/>
    </location>
</feature>
<dbReference type="EMBL" id="HG916854">
    <property type="protein sequence ID" value="CDM60643.1"/>
    <property type="molecule type" value="Genomic_DNA"/>
</dbReference>
<dbReference type="PATRIC" id="fig|348824.6.peg.4771"/>
<gene>
    <name evidence="2" type="ORF">LPU83_pLPU83c_0081</name>
</gene>
<dbReference type="Proteomes" id="UP000019443">
    <property type="component" value="Plasmid pLPU83c"/>
</dbReference>
<keyword evidence="2" id="KW-0614">Plasmid</keyword>
<proteinExistence type="predicted"/>
<keyword evidence="1" id="KW-0812">Transmembrane</keyword>
<evidence type="ECO:0000313" key="3">
    <source>
        <dbReference type="Proteomes" id="UP000019443"/>
    </source>
</evidence>
<organism evidence="2 3">
    <name type="scientific">Rhizobium favelukesii</name>
    <dbReference type="NCBI Taxonomy" id="348824"/>
    <lineage>
        <taxon>Bacteria</taxon>
        <taxon>Pseudomonadati</taxon>
        <taxon>Pseudomonadota</taxon>
        <taxon>Alphaproteobacteria</taxon>
        <taxon>Hyphomicrobiales</taxon>
        <taxon>Rhizobiaceae</taxon>
        <taxon>Rhizobium/Agrobacterium group</taxon>
        <taxon>Rhizobium</taxon>
    </lineage>
</organism>
<accession>W6RP61</accession>